<sequence>MSKDLEELTKLNKDYVDSVQNCDVKRFDEILAQDFYCSNPDKSLVDRAAFLKQTAIPVKIKNLKAEDVKIRILGDFAIIHAKTSYLNADGEQAYGRYTDCWARQDGKWLAVSAHVAR</sequence>
<feature type="domain" description="DUF4440" evidence="1">
    <location>
        <begin position="9"/>
        <end position="109"/>
    </location>
</feature>
<evidence type="ECO:0000259" key="1">
    <source>
        <dbReference type="Pfam" id="PF14534"/>
    </source>
</evidence>
<keyword evidence="3" id="KW-1185">Reference proteome</keyword>
<accession>A0A508SXS6</accession>
<dbReference type="Pfam" id="PF14534">
    <property type="entry name" value="DUF4440"/>
    <property type="match status" value="1"/>
</dbReference>
<dbReference type="SUPFAM" id="SSF54427">
    <property type="entry name" value="NTF2-like"/>
    <property type="match status" value="1"/>
</dbReference>
<dbReference type="InterPro" id="IPR027843">
    <property type="entry name" value="DUF4440"/>
</dbReference>
<protein>
    <recommendedName>
        <fullName evidence="1">DUF4440 domain-containing protein</fullName>
    </recommendedName>
</protein>
<gene>
    <name evidence="2" type="ORF">CI1B_18090</name>
</gene>
<dbReference type="EMBL" id="CAADFC020000005">
    <property type="protein sequence ID" value="VIO68025.1"/>
    <property type="molecule type" value="Genomic_DNA"/>
</dbReference>
<dbReference type="InterPro" id="IPR032710">
    <property type="entry name" value="NTF2-like_dom_sf"/>
</dbReference>
<comment type="caution">
    <text evidence="2">The sequence shown here is derived from an EMBL/GenBank/DDBJ whole genome shotgun (WGS) entry which is preliminary data.</text>
</comment>
<dbReference type="RefSeq" id="WP_139858640.1">
    <property type="nucleotide sequence ID" value="NZ_CAADFC020000005.1"/>
</dbReference>
<evidence type="ECO:0000313" key="3">
    <source>
        <dbReference type="Proteomes" id="UP000328092"/>
    </source>
</evidence>
<evidence type="ECO:0000313" key="2">
    <source>
        <dbReference type="EMBL" id="VIO68025.1"/>
    </source>
</evidence>
<dbReference type="Proteomes" id="UP000328092">
    <property type="component" value="Unassembled WGS sequence"/>
</dbReference>
<organism evidence="2 3">
    <name type="scientific">Bradyrhizobium ivorense</name>
    <dbReference type="NCBI Taxonomy" id="2511166"/>
    <lineage>
        <taxon>Bacteria</taxon>
        <taxon>Pseudomonadati</taxon>
        <taxon>Pseudomonadota</taxon>
        <taxon>Alphaproteobacteria</taxon>
        <taxon>Hyphomicrobiales</taxon>
        <taxon>Nitrobacteraceae</taxon>
        <taxon>Bradyrhizobium</taxon>
    </lineage>
</organism>
<reference evidence="2" key="1">
    <citation type="submission" date="2019-02" db="EMBL/GenBank/DDBJ databases">
        <authorList>
            <person name="Pothier F.J."/>
        </authorList>
    </citation>
    <scope>NUCLEOTIDE SEQUENCE</scope>
    <source>
        <strain evidence="2">CI-1B</strain>
    </source>
</reference>
<dbReference type="OrthoDB" id="5382786at2"/>
<name>A0A508SXS6_9BRAD</name>
<dbReference type="Gene3D" id="3.10.450.50">
    <property type="match status" value="1"/>
</dbReference>
<proteinExistence type="predicted"/>
<dbReference type="AlphaFoldDB" id="A0A508SXS6"/>